<sequence>MSSLFFGFIAVLLGTVGARDQLTVAQVSAVSRRGPGVLAAAAISATVSAMAMALAGQAMSGLLPAAGKTMLVAFALGFAAIELALPVRQARAREPTRSVAAIAIVLFARQLGDAARFIVFAIAAATGAPLWAGVGGALGGILALAAGWAAGEGGLAALPLRALRLALGAIVLAAAVAVGLGARGIIG</sequence>
<evidence type="ECO:0000313" key="2">
    <source>
        <dbReference type="EMBL" id="MXO69713.1"/>
    </source>
</evidence>
<gene>
    <name evidence="2" type="ORF">GRI72_12875</name>
</gene>
<dbReference type="EMBL" id="WTYO01000006">
    <property type="protein sequence ID" value="MXO69713.1"/>
    <property type="molecule type" value="Genomic_DNA"/>
</dbReference>
<organism evidence="2 3">
    <name type="scientific">Pelagerythrobacter marinus</name>
    <dbReference type="NCBI Taxonomy" id="538382"/>
    <lineage>
        <taxon>Bacteria</taxon>
        <taxon>Pseudomonadati</taxon>
        <taxon>Pseudomonadota</taxon>
        <taxon>Alphaproteobacteria</taxon>
        <taxon>Sphingomonadales</taxon>
        <taxon>Erythrobacteraceae</taxon>
        <taxon>Pelagerythrobacter</taxon>
    </lineage>
</organism>
<feature type="transmembrane region" description="Helical" evidence="1">
    <location>
        <begin position="34"/>
        <end position="55"/>
    </location>
</feature>
<keyword evidence="1" id="KW-1133">Transmembrane helix</keyword>
<evidence type="ECO:0008006" key="4">
    <source>
        <dbReference type="Google" id="ProtNLM"/>
    </source>
</evidence>
<protein>
    <recommendedName>
        <fullName evidence="4">GDT1 family protein</fullName>
    </recommendedName>
</protein>
<keyword evidence="1" id="KW-0812">Transmembrane</keyword>
<evidence type="ECO:0000313" key="3">
    <source>
        <dbReference type="Proteomes" id="UP000444401"/>
    </source>
</evidence>
<name>A0ABW9UZU7_9SPHN</name>
<comment type="caution">
    <text evidence="2">The sequence shown here is derived from an EMBL/GenBank/DDBJ whole genome shotgun (WGS) entry which is preliminary data.</text>
</comment>
<keyword evidence="1" id="KW-0472">Membrane</keyword>
<feature type="transmembrane region" description="Helical" evidence="1">
    <location>
        <begin position="67"/>
        <end position="87"/>
    </location>
</feature>
<feature type="transmembrane region" description="Helical" evidence="1">
    <location>
        <begin position="130"/>
        <end position="150"/>
    </location>
</feature>
<accession>A0ABW9UZU7</accession>
<evidence type="ECO:0000256" key="1">
    <source>
        <dbReference type="SAM" id="Phobius"/>
    </source>
</evidence>
<reference evidence="2 3" key="1">
    <citation type="submission" date="2019-12" db="EMBL/GenBank/DDBJ databases">
        <title>Genomic-based taxomic classification of the family Erythrobacteraceae.</title>
        <authorList>
            <person name="Xu L."/>
        </authorList>
    </citation>
    <scope>NUCLEOTIDE SEQUENCE [LARGE SCALE GENOMIC DNA]</scope>
    <source>
        <strain evidence="2 3">H32</strain>
    </source>
</reference>
<dbReference type="RefSeq" id="WP_160734330.1">
    <property type="nucleotide sequence ID" value="NZ_WTYO01000006.1"/>
</dbReference>
<dbReference type="Proteomes" id="UP000444401">
    <property type="component" value="Unassembled WGS sequence"/>
</dbReference>
<keyword evidence="3" id="KW-1185">Reference proteome</keyword>
<proteinExistence type="predicted"/>
<feature type="transmembrane region" description="Helical" evidence="1">
    <location>
        <begin position="162"/>
        <end position="182"/>
    </location>
</feature>